<dbReference type="SUPFAM" id="SSF82153">
    <property type="entry name" value="FAS1 domain"/>
    <property type="match status" value="2"/>
</dbReference>
<dbReference type="PROSITE" id="PS50213">
    <property type="entry name" value="FAS1"/>
    <property type="match status" value="2"/>
</dbReference>
<feature type="domain" description="FAS1" evidence="1">
    <location>
        <begin position="40"/>
        <end position="236"/>
    </location>
</feature>
<organism evidence="2 3">
    <name type="scientific">Chryseosolibacter histidini</name>
    <dbReference type="NCBI Taxonomy" id="2782349"/>
    <lineage>
        <taxon>Bacteria</taxon>
        <taxon>Pseudomonadati</taxon>
        <taxon>Bacteroidota</taxon>
        <taxon>Cytophagia</taxon>
        <taxon>Cytophagales</taxon>
        <taxon>Chryseotaleaceae</taxon>
        <taxon>Chryseosolibacter</taxon>
    </lineage>
</organism>
<name>A0AAP2DQ90_9BACT</name>
<comment type="caution">
    <text evidence="2">The sequence shown here is derived from an EMBL/GenBank/DDBJ whole genome shotgun (WGS) entry which is preliminary data.</text>
</comment>
<evidence type="ECO:0000313" key="3">
    <source>
        <dbReference type="Proteomes" id="UP001319200"/>
    </source>
</evidence>
<evidence type="ECO:0000313" key="2">
    <source>
        <dbReference type="EMBL" id="MBT1698997.1"/>
    </source>
</evidence>
<proteinExistence type="predicted"/>
<reference evidence="2 3" key="1">
    <citation type="submission" date="2021-05" db="EMBL/GenBank/DDBJ databases">
        <title>A Polyphasic approach of four new species of the genus Ohtaekwangia: Ohtaekwangia histidinii sp. nov., Ohtaekwangia cretensis sp. nov., Ohtaekwangia indiensis sp. nov., Ohtaekwangia reichenbachii sp. nov. from diverse environment.</title>
        <authorList>
            <person name="Octaviana S."/>
        </authorList>
    </citation>
    <scope>NUCLEOTIDE SEQUENCE [LARGE SCALE GENOMIC DNA]</scope>
    <source>
        <strain evidence="2 3">PWU4</strain>
    </source>
</reference>
<dbReference type="EMBL" id="JAHESF010000020">
    <property type="protein sequence ID" value="MBT1698997.1"/>
    <property type="molecule type" value="Genomic_DNA"/>
</dbReference>
<feature type="domain" description="FAS1" evidence="1">
    <location>
        <begin position="571"/>
        <end position="728"/>
    </location>
</feature>
<sequence>MSAMQNFARPLILFLSLLTVLTSCQDKEFDEHYGRPDWLPLPVYQQLEAKGNFKNFLACVDKAAYKRTLSSAGYFTVFAPNDAAFETFLKEQQLPSVDAIDEVMARKIVTYALVYNSFDKTRLSDYQSSLGWQPINAFKRRTAYYDGVYTETLPDGSTIKATSANRNGGYVFGDNNNKYIPYFIDSYLTAKNLTAFDYNYFYPNTTFSGFNVADASVVTADIQAENGMIHEINKVVLPLPSIESHINSKPEYSVFMDLLKKYEIIYQTHPEVTDRYRVMTGSNEPVYVKFYSGILAFSPNNENFLKAADNDGQSDGWTLFAPNNEATTKYINEVLLNKYTSLDAMPPAIINDFINAHMWQTTVWPSKFKSVFNFLGEEARFDPASNIVEAKVLSNGMLYGTNKAQDADVFRSVFGRAYLDPKYMLMTRFLSRELKTTIISPHVKFTLFLVPDEVLRAAGHDFNITNNEWVYNGTTNQAVDNWTRMINMHVMITQNNELSNLSGKGIVETYGGEFIKYDNNTVFAAGNLEENTTVKVNTTQAPSVNAYNGIVHYATDFIRFPDNNPVKGPGFYIRDQGDAVGKPFQRFYDYLKNSAVFNATTGDINGVGTGVFHTFFIPNNAAIAQAVTDGILPASITPTSDTDKQKVIDFILYHILPKFSIINNGKEEGSFESLFKTLSGDPTVLTISNKAGVEFKVTDMKGRVANVNAAASNVLGNRAVFHQIDKYLRY</sequence>
<dbReference type="Proteomes" id="UP001319200">
    <property type="component" value="Unassembled WGS sequence"/>
</dbReference>
<dbReference type="InterPro" id="IPR036378">
    <property type="entry name" value="FAS1_dom_sf"/>
</dbReference>
<dbReference type="PANTHER" id="PTHR10900:SF77">
    <property type="entry name" value="FI19380P1"/>
    <property type="match status" value="1"/>
</dbReference>
<evidence type="ECO:0000259" key="1">
    <source>
        <dbReference type="PROSITE" id="PS50213"/>
    </source>
</evidence>
<dbReference type="PANTHER" id="PTHR10900">
    <property type="entry name" value="PERIOSTIN-RELATED"/>
    <property type="match status" value="1"/>
</dbReference>
<protein>
    <submittedName>
        <fullName evidence="2">Fasciclin domain-containing protein</fullName>
    </submittedName>
</protein>
<dbReference type="Gene3D" id="2.30.180.10">
    <property type="entry name" value="FAS1 domain"/>
    <property type="match status" value="2"/>
</dbReference>
<accession>A0AAP2DQ90</accession>
<keyword evidence="3" id="KW-1185">Reference proteome</keyword>
<dbReference type="Pfam" id="PF02469">
    <property type="entry name" value="Fasciclin"/>
    <property type="match status" value="2"/>
</dbReference>
<dbReference type="RefSeq" id="WP_254166245.1">
    <property type="nucleotide sequence ID" value="NZ_JAHESF010000020.1"/>
</dbReference>
<dbReference type="InterPro" id="IPR000782">
    <property type="entry name" value="FAS1_domain"/>
</dbReference>
<dbReference type="InterPro" id="IPR050904">
    <property type="entry name" value="Adhesion/Biosynth-related"/>
</dbReference>
<gene>
    <name evidence="2" type="ORF">KK083_19035</name>
</gene>
<dbReference type="AlphaFoldDB" id="A0AAP2DQ90"/>